<dbReference type="Proteomes" id="UP000727907">
    <property type="component" value="Unassembled WGS sequence"/>
</dbReference>
<name>A0ABS6IBY2_9HYPH</name>
<proteinExistence type="predicted"/>
<evidence type="ECO:0000256" key="1">
    <source>
        <dbReference type="SAM" id="SignalP"/>
    </source>
</evidence>
<comment type="caution">
    <text evidence="2">The sequence shown here is derived from an EMBL/GenBank/DDBJ whole genome shotgun (WGS) entry which is preliminary data.</text>
</comment>
<gene>
    <name evidence="2" type="ORF">KQ910_00030</name>
</gene>
<feature type="signal peptide" evidence="1">
    <location>
        <begin position="1"/>
        <end position="25"/>
    </location>
</feature>
<evidence type="ECO:0000313" key="3">
    <source>
        <dbReference type="Proteomes" id="UP000727907"/>
    </source>
</evidence>
<protein>
    <submittedName>
        <fullName evidence="2">Uncharacterized protein</fullName>
    </submittedName>
</protein>
<feature type="chain" id="PRO_5047054191" evidence="1">
    <location>
        <begin position="26"/>
        <end position="105"/>
    </location>
</feature>
<organism evidence="2 3">
    <name type="scientific">Reyranella humidisoli</name>
    <dbReference type="NCBI Taxonomy" id="2849149"/>
    <lineage>
        <taxon>Bacteria</taxon>
        <taxon>Pseudomonadati</taxon>
        <taxon>Pseudomonadota</taxon>
        <taxon>Alphaproteobacteria</taxon>
        <taxon>Hyphomicrobiales</taxon>
        <taxon>Reyranellaceae</taxon>
        <taxon>Reyranella</taxon>
    </lineage>
</organism>
<evidence type="ECO:0000313" key="2">
    <source>
        <dbReference type="EMBL" id="MBU8872123.1"/>
    </source>
</evidence>
<dbReference type="RefSeq" id="WP_216955597.1">
    <property type="nucleotide sequence ID" value="NZ_JAHOPB010000001.1"/>
</dbReference>
<keyword evidence="1" id="KW-0732">Signal</keyword>
<sequence>MTARSMIQWTFVVGIAGLLAACGMAKGTPGEDPRTETNATQVTWTDGKPAIAISCKEPGACQTRAVAMCNSSAGNYTTLKMENMPTRGDMSVVRGPASVVIRCAA</sequence>
<dbReference type="PROSITE" id="PS51257">
    <property type="entry name" value="PROKAR_LIPOPROTEIN"/>
    <property type="match status" value="1"/>
</dbReference>
<dbReference type="EMBL" id="JAHOPB010000001">
    <property type="protein sequence ID" value="MBU8872123.1"/>
    <property type="molecule type" value="Genomic_DNA"/>
</dbReference>
<accession>A0ABS6IBY2</accession>
<reference evidence="2 3" key="1">
    <citation type="submission" date="2021-06" db="EMBL/GenBank/DDBJ databases">
        <authorList>
            <person name="Lee D.H."/>
        </authorList>
    </citation>
    <scope>NUCLEOTIDE SEQUENCE [LARGE SCALE GENOMIC DNA]</scope>
    <source>
        <strain evidence="2 3">MMS21-HV4-11</strain>
    </source>
</reference>
<keyword evidence="3" id="KW-1185">Reference proteome</keyword>